<dbReference type="AlphaFoldDB" id="A0A8H7K5X3"/>
<dbReference type="InterPro" id="IPR036380">
    <property type="entry name" value="Isochorismatase-like_sf"/>
</dbReference>
<gene>
    <name evidence="1" type="ORF">IM811_009451</name>
</gene>
<comment type="caution">
    <text evidence="1">The sequence shown here is derived from an EMBL/GenBank/DDBJ whole genome shotgun (WGS) entry which is preliminary data.</text>
</comment>
<evidence type="ECO:0000313" key="2">
    <source>
        <dbReference type="Proteomes" id="UP000616885"/>
    </source>
</evidence>
<reference evidence="1" key="1">
    <citation type="submission" date="2020-10" db="EMBL/GenBank/DDBJ databases">
        <title>High-Quality Genome Resource of Clonostachys rosea strain S41 by Oxford Nanopore Long-Read Sequencing.</title>
        <authorList>
            <person name="Wang H."/>
        </authorList>
    </citation>
    <scope>NUCLEOTIDE SEQUENCE</scope>
    <source>
        <strain evidence="1">S41</strain>
    </source>
</reference>
<proteinExistence type="predicted"/>
<dbReference type="Proteomes" id="UP000616885">
    <property type="component" value="Unassembled WGS sequence"/>
</dbReference>
<accession>A0A8H7K5X3</accession>
<protein>
    <recommendedName>
        <fullName evidence="3">Isochorismatase-like domain-containing protein</fullName>
    </recommendedName>
</protein>
<dbReference type="SUPFAM" id="SSF52499">
    <property type="entry name" value="Isochorismatase-like hydrolases"/>
    <property type="match status" value="1"/>
</dbReference>
<name>A0A8H7K5X3_BIOOC</name>
<evidence type="ECO:0008006" key="3">
    <source>
        <dbReference type="Google" id="ProtNLM"/>
    </source>
</evidence>
<evidence type="ECO:0000313" key="1">
    <source>
        <dbReference type="EMBL" id="KAF9742428.1"/>
    </source>
</evidence>
<dbReference type="Gene3D" id="3.40.50.850">
    <property type="entry name" value="Isochorismatase-like"/>
    <property type="match status" value="1"/>
</dbReference>
<dbReference type="EMBL" id="JADCTT010000021">
    <property type="protein sequence ID" value="KAF9742428.1"/>
    <property type="molecule type" value="Genomic_DNA"/>
</dbReference>
<sequence>MASTVSFRTILGALASSASTSDSVIVIIDAQNEYSDGKSRVSNVNKSRAAIVSLLSKYWDAGAQVIHVVHAKPESAPSSHRPRACERV</sequence>
<organism evidence="1 2">
    <name type="scientific">Bionectria ochroleuca</name>
    <name type="common">Gliocladium roseum</name>
    <dbReference type="NCBI Taxonomy" id="29856"/>
    <lineage>
        <taxon>Eukaryota</taxon>
        <taxon>Fungi</taxon>
        <taxon>Dikarya</taxon>
        <taxon>Ascomycota</taxon>
        <taxon>Pezizomycotina</taxon>
        <taxon>Sordariomycetes</taxon>
        <taxon>Hypocreomycetidae</taxon>
        <taxon>Hypocreales</taxon>
        <taxon>Bionectriaceae</taxon>
        <taxon>Clonostachys</taxon>
    </lineage>
</organism>